<dbReference type="EMBL" id="VSRR010000413">
    <property type="protein sequence ID" value="MPC15276.1"/>
    <property type="molecule type" value="Genomic_DNA"/>
</dbReference>
<sequence>MFVEDTAWVVCSFTPPCHPVRCLVQMDYDPLTVVIIITITIIHNIITHIINEEDTKNRRNMWWSCCCPFPPSINGVLTPRQNCFAENHQQDQINLRGVTLVNMGHSRNNGTTVQHPGLVICKVVVARLQDACLRGNVTSEGHVAVAIIKLEKKKNSRHRFPKTKF</sequence>
<comment type="caution">
    <text evidence="2">The sequence shown here is derived from an EMBL/GenBank/DDBJ whole genome shotgun (WGS) entry which is preliminary data.</text>
</comment>
<evidence type="ECO:0000256" key="1">
    <source>
        <dbReference type="SAM" id="Phobius"/>
    </source>
</evidence>
<reference evidence="2 3" key="1">
    <citation type="submission" date="2019-05" db="EMBL/GenBank/DDBJ databases">
        <title>Another draft genome of Portunus trituberculatus and its Hox gene families provides insights of decapod evolution.</title>
        <authorList>
            <person name="Jeong J.-H."/>
            <person name="Song I."/>
            <person name="Kim S."/>
            <person name="Choi T."/>
            <person name="Kim D."/>
            <person name="Ryu S."/>
            <person name="Kim W."/>
        </authorList>
    </citation>
    <scope>NUCLEOTIDE SEQUENCE [LARGE SCALE GENOMIC DNA]</scope>
    <source>
        <tissue evidence="2">Muscle</tissue>
    </source>
</reference>
<organism evidence="2 3">
    <name type="scientific">Portunus trituberculatus</name>
    <name type="common">Swimming crab</name>
    <name type="synonym">Neptunus trituberculatus</name>
    <dbReference type="NCBI Taxonomy" id="210409"/>
    <lineage>
        <taxon>Eukaryota</taxon>
        <taxon>Metazoa</taxon>
        <taxon>Ecdysozoa</taxon>
        <taxon>Arthropoda</taxon>
        <taxon>Crustacea</taxon>
        <taxon>Multicrustacea</taxon>
        <taxon>Malacostraca</taxon>
        <taxon>Eumalacostraca</taxon>
        <taxon>Eucarida</taxon>
        <taxon>Decapoda</taxon>
        <taxon>Pleocyemata</taxon>
        <taxon>Brachyura</taxon>
        <taxon>Eubrachyura</taxon>
        <taxon>Portunoidea</taxon>
        <taxon>Portunidae</taxon>
        <taxon>Portuninae</taxon>
        <taxon>Portunus</taxon>
    </lineage>
</organism>
<keyword evidence="3" id="KW-1185">Reference proteome</keyword>
<gene>
    <name evidence="2" type="ORF">E2C01_008062</name>
</gene>
<keyword evidence="1" id="KW-1133">Transmembrane helix</keyword>
<feature type="transmembrane region" description="Helical" evidence="1">
    <location>
        <begin position="31"/>
        <end position="51"/>
    </location>
</feature>
<dbReference type="Proteomes" id="UP000324222">
    <property type="component" value="Unassembled WGS sequence"/>
</dbReference>
<proteinExistence type="predicted"/>
<evidence type="ECO:0000313" key="3">
    <source>
        <dbReference type="Proteomes" id="UP000324222"/>
    </source>
</evidence>
<evidence type="ECO:0000313" key="2">
    <source>
        <dbReference type="EMBL" id="MPC15276.1"/>
    </source>
</evidence>
<dbReference type="AlphaFoldDB" id="A0A5B7D3V6"/>
<protein>
    <submittedName>
        <fullName evidence="2">Uncharacterized protein</fullName>
    </submittedName>
</protein>
<accession>A0A5B7D3V6</accession>
<keyword evidence="1" id="KW-0472">Membrane</keyword>
<name>A0A5B7D3V6_PORTR</name>
<keyword evidence="1" id="KW-0812">Transmembrane</keyword>